<evidence type="ECO:0000313" key="2">
    <source>
        <dbReference type="EMBL" id="KAF4756651.1"/>
    </source>
</evidence>
<accession>A0A7J6UHI7</accession>
<protein>
    <submittedName>
        <fullName evidence="2">Uncharacterized protein</fullName>
    </submittedName>
</protein>
<feature type="region of interest" description="Disordered" evidence="1">
    <location>
        <begin position="1"/>
        <end position="38"/>
    </location>
</feature>
<dbReference type="OMA" id="TYFHANE"/>
<dbReference type="Proteomes" id="UP000553632">
    <property type="component" value="Unassembled WGS sequence"/>
</dbReference>
<reference evidence="2 3" key="1">
    <citation type="submission" date="2020-04" db="EMBL/GenBank/DDBJ databases">
        <title>Perkinsus olseni comparative genomics.</title>
        <authorList>
            <person name="Bogema D.R."/>
        </authorList>
    </citation>
    <scope>NUCLEOTIDE SEQUENCE [LARGE SCALE GENOMIC DNA]</scope>
    <source>
        <strain evidence="2 3">ATCC PRA-207</strain>
    </source>
</reference>
<name>A0A7J6UHI7_PEROL</name>
<evidence type="ECO:0000313" key="3">
    <source>
        <dbReference type="Proteomes" id="UP000553632"/>
    </source>
</evidence>
<feature type="compositionally biased region" description="Pro residues" evidence="1">
    <location>
        <begin position="18"/>
        <end position="30"/>
    </location>
</feature>
<proteinExistence type="predicted"/>
<evidence type="ECO:0000256" key="1">
    <source>
        <dbReference type="SAM" id="MobiDB-lite"/>
    </source>
</evidence>
<dbReference type="EMBL" id="JABANO010003565">
    <property type="protein sequence ID" value="KAF4756651.1"/>
    <property type="molecule type" value="Genomic_DNA"/>
</dbReference>
<dbReference type="AlphaFoldDB" id="A0A7J6UHI7"/>
<keyword evidence="3" id="KW-1185">Reference proteome</keyword>
<organism evidence="2 3">
    <name type="scientific">Perkinsus olseni</name>
    <name type="common">Perkinsus atlanticus</name>
    <dbReference type="NCBI Taxonomy" id="32597"/>
    <lineage>
        <taxon>Eukaryota</taxon>
        <taxon>Sar</taxon>
        <taxon>Alveolata</taxon>
        <taxon>Perkinsozoa</taxon>
        <taxon>Perkinsea</taxon>
        <taxon>Perkinsida</taxon>
        <taxon>Perkinsidae</taxon>
        <taxon>Perkinsus</taxon>
    </lineage>
</organism>
<comment type="caution">
    <text evidence="2">The sequence shown here is derived from an EMBL/GenBank/DDBJ whole genome shotgun (WGS) entry which is preliminary data.</text>
</comment>
<gene>
    <name evidence="2" type="ORF">FOZ63_010158</name>
</gene>
<sequence length="160" mass="17317">MLYPLQGCSGNGGGGTTSPPPTTGPPPSTMPPTTAFPTSPPGTLFPTGLYSFTGDLVPGVPANISTDFPRETDKINYVNVTVAAIHVYIENIEYYINATNKGIKVRISDVPVEYRSIIKQVTFTYFHANESIGMFIPLLQQQRPVYLTKQTTPTSTTMAI</sequence>